<evidence type="ECO:0000313" key="4">
    <source>
        <dbReference type="Proteomes" id="UP001233314"/>
    </source>
</evidence>
<evidence type="ECO:0000256" key="1">
    <source>
        <dbReference type="ARBA" id="ARBA00022603"/>
    </source>
</evidence>
<name>A0ABT9B547_9ACTN</name>
<dbReference type="GO" id="GO:0032259">
    <property type="term" value="P:methylation"/>
    <property type="evidence" value="ECO:0007669"/>
    <property type="project" value="UniProtKB-KW"/>
</dbReference>
<keyword evidence="2 3" id="KW-0808">Transferase</keyword>
<evidence type="ECO:0000256" key="2">
    <source>
        <dbReference type="ARBA" id="ARBA00022679"/>
    </source>
</evidence>
<proteinExistence type="predicted"/>
<accession>A0ABT9B547</accession>
<dbReference type="RefSeq" id="WP_305028915.1">
    <property type="nucleotide sequence ID" value="NZ_JAUQTA010000002.1"/>
</dbReference>
<dbReference type="Pfam" id="PF13578">
    <property type="entry name" value="Methyltransf_24"/>
    <property type="match status" value="1"/>
</dbReference>
<dbReference type="EMBL" id="JAUQTA010000002">
    <property type="protein sequence ID" value="MDO7869520.1"/>
    <property type="molecule type" value="Genomic_DNA"/>
</dbReference>
<reference evidence="3 4" key="1">
    <citation type="submission" date="2023-07" db="EMBL/GenBank/DDBJ databases">
        <title>Nocardioides sp. nov WY-20 isolated from soil.</title>
        <authorList>
            <person name="Liu B."/>
            <person name="Wan Y."/>
        </authorList>
    </citation>
    <scope>NUCLEOTIDE SEQUENCE [LARGE SCALE GENOMIC DNA]</scope>
    <source>
        <strain evidence="3 4">WY-20</strain>
    </source>
</reference>
<organism evidence="3 4">
    <name type="scientific">Nocardioides jiangxiensis</name>
    <dbReference type="NCBI Taxonomy" id="3064524"/>
    <lineage>
        <taxon>Bacteria</taxon>
        <taxon>Bacillati</taxon>
        <taxon>Actinomycetota</taxon>
        <taxon>Actinomycetes</taxon>
        <taxon>Propionibacteriales</taxon>
        <taxon>Nocardioidaceae</taxon>
        <taxon>Nocardioides</taxon>
    </lineage>
</organism>
<protein>
    <submittedName>
        <fullName evidence="3">Class I SAM-dependent methyltransferase</fullName>
        <ecNumber evidence="3">2.1.1.-</ecNumber>
    </submittedName>
</protein>
<dbReference type="PANTHER" id="PTHR40048:SF1">
    <property type="entry name" value="RHAMNOSYL O-METHYLTRANSFERASE"/>
    <property type="match status" value="1"/>
</dbReference>
<dbReference type="Proteomes" id="UP001233314">
    <property type="component" value="Unassembled WGS sequence"/>
</dbReference>
<keyword evidence="1 3" id="KW-0489">Methyltransferase</keyword>
<keyword evidence="4" id="KW-1185">Reference proteome</keyword>
<dbReference type="PANTHER" id="PTHR40048">
    <property type="entry name" value="RHAMNOSYL O-METHYLTRANSFERASE"/>
    <property type="match status" value="1"/>
</dbReference>
<dbReference type="InterPro" id="IPR029063">
    <property type="entry name" value="SAM-dependent_MTases_sf"/>
</dbReference>
<evidence type="ECO:0000313" key="3">
    <source>
        <dbReference type="EMBL" id="MDO7869520.1"/>
    </source>
</evidence>
<gene>
    <name evidence="3" type="ORF">Q5722_14195</name>
</gene>
<dbReference type="SUPFAM" id="SSF53335">
    <property type="entry name" value="S-adenosyl-L-methionine-dependent methyltransferases"/>
    <property type="match status" value="1"/>
</dbReference>
<dbReference type="GO" id="GO:0008168">
    <property type="term" value="F:methyltransferase activity"/>
    <property type="evidence" value="ECO:0007669"/>
    <property type="project" value="UniProtKB-KW"/>
</dbReference>
<comment type="caution">
    <text evidence="3">The sequence shown here is derived from an EMBL/GenBank/DDBJ whole genome shotgun (WGS) entry which is preliminary data.</text>
</comment>
<dbReference type="Gene3D" id="3.40.50.150">
    <property type="entry name" value="Vaccinia Virus protein VP39"/>
    <property type="match status" value="1"/>
</dbReference>
<dbReference type="EC" id="2.1.1.-" evidence="3"/>
<sequence>MTETPSAAPSTLPPSLSGELLDLIRATKGFMPEDEGLLLHRWALEQLSSGPALEVGSYCGKSAVYLGAAAKAVGDGIVFALDHHHGSEENQAGWEHHDRDVVDPETGRMDTLPFFRRTIERAGLEEHVVALVGESGPVGRVWRTPLALLFIDGGHGVEPARTDFETWVPQVAVGGVLVIHDVFPDPADGGRPPYEEIYLPTLARGDFEEVDALGSMRVLRRTH</sequence>